<gene>
    <name evidence="7" type="ORF">HDA30_000439</name>
</gene>
<dbReference type="InterPro" id="IPR029056">
    <property type="entry name" value="Ribokinase-like"/>
</dbReference>
<dbReference type="GO" id="GO:0005829">
    <property type="term" value="C:cytosol"/>
    <property type="evidence" value="ECO:0007669"/>
    <property type="project" value="TreeGrafter"/>
</dbReference>
<dbReference type="Pfam" id="PF08543">
    <property type="entry name" value="Phos_pyr_kin"/>
    <property type="match status" value="1"/>
</dbReference>
<keyword evidence="7" id="KW-0808">Transferase</keyword>
<name>A0A7W7GMN0_9MICC</name>
<dbReference type="UniPathway" id="UPA00060">
    <property type="reaction ID" value="UER00138"/>
</dbReference>
<evidence type="ECO:0000256" key="2">
    <source>
        <dbReference type="ARBA" id="ARBA00000565"/>
    </source>
</evidence>
<dbReference type="GO" id="GO:0009228">
    <property type="term" value="P:thiamine biosynthetic process"/>
    <property type="evidence" value="ECO:0007669"/>
    <property type="project" value="UniProtKB-KW"/>
</dbReference>
<comment type="catalytic activity">
    <reaction evidence="2">
        <text>4-amino-2-methyl-5-(phosphooxymethyl)pyrimidine + ATP = 4-amino-2-methyl-5-(diphosphooxymethyl)pyrimidine + ADP</text>
        <dbReference type="Rhea" id="RHEA:19893"/>
        <dbReference type="ChEBI" id="CHEBI:30616"/>
        <dbReference type="ChEBI" id="CHEBI:57841"/>
        <dbReference type="ChEBI" id="CHEBI:58354"/>
        <dbReference type="ChEBI" id="CHEBI:456216"/>
        <dbReference type="EC" id="2.7.4.7"/>
    </reaction>
</comment>
<dbReference type="GO" id="GO:0009229">
    <property type="term" value="P:thiamine diphosphate biosynthetic process"/>
    <property type="evidence" value="ECO:0007669"/>
    <property type="project" value="UniProtKB-UniPathway"/>
</dbReference>
<dbReference type="Gene3D" id="3.40.1190.20">
    <property type="match status" value="1"/>
</dbReference>
<dbReference type="PANTHER" id="PTHR20858">
    <property type="entry name" value="PHOSPHOMETHYLPYRIMIDINE KINASE"/>
    <property type="match status" value="1"/>
</dbReference>
<reference evidence="7 8" key="1">
    <citation type="submission" date="2020-08" db="EMBL/GenBank/DDBJ databases">
        <title>Sequencing the genomes of 1000 actinobacteria strains.</title>
        <authorList>
            <person name="Klenk H.-P."/>
        </authorList>
    </citation>
    <scope>NUCLEOTIDE SEQUENCE [LARGE SCALE GENOMIC DNA]</scope>
    <source>
        <strain evidence="7 8">DSM 23974</strain>
    </source>
</reference>
<dbReference type="InterPro" id="IPR004399">
    <property type="entry name" value="HMP/HMP-P_kinase_dom"/>
</dbReference>
<keyword evidence="5" id="KW-0784">Thiamine biosynthesis</keyword>
<evidence type="ECO:0000313" key="7">
    <source>
        <dbReference type="EMBL" id="MBB4734931.1"/>
    </source>
</evidence>
<evidence type="ECO:0000256" key="3">
    <source>
        <dbReference type="ARBA" id="ARBA00003848"/>
    </source>
</evidence>
<protein>
    <submittedName>
        <fullName evidence="7">Hydroxymethylpyrimidine kinase/phosphomethylpyrimidine kinase</fullName>
    </submittedName>
</protein>
<comment type="caution">
    <text evidence="7">The sequence shown here is derived from an EMBL/GenBank/DDBJ whole genome shotgun (WGS) entry which is preliminary data.</text>
</comment>
<evidence type="ECO:0000256" key="4">
    <source>
        <dbReference type="ARBA" id="ARBA00004769"/>
    </source>
</evidence>
<dbReference type="InterPro" id="IPR013749">
    <property type="entry name" value="PM/HMP-P_kinase-1"/>
</dbReference>
<evidence type="ECO:0000256" key="5">
    <source>
        <dbReference type="ARBA" id="ARBA00022977"/>
    </source>
</evidence>
<dbReference type="CDD" id="cd01169">
    <property type="entry name" value="HMPP_kinase"/>
    <property type="match status" value="1"/>
</dbReference>
<dbReference type="RefSeq" id="WP_158495639.1">
    <property type="nucleotide sequence ID" value="NZ_JACHNA010000001.1"/>
</dbReference>
<evidence type="ECO:0000256" key="1">
    <source>
        <dbReference type="ARBA" id="ARBA00000151"/>
    </source>
</evidence>
<evidence type="ECO:0000259" key="6">
    <source>
        <dbReference type="Pfam" id="PF08543"/>
    </source>
</evidence>
<feature type="domain" description="Pyridoxamine kinase/Phosphomethylpyrimidine kinase" evidence="6">
    <location>
        <begin position="23"/>
        <end position="301"/>
    </location>
</feature>
<proteinExistence type="predicted"/>
<dbReference type="EMBL" id="JACHNA010000001">
    <property type="protein sequence ID" value="MBB4734931.1"/>
    <property type="molecule type" value="Genomic_DNA"/>
</dbReference>
<keyword evidence="7" id="KW-0418">Kinase</keyword>
<evidence type="ECO:0000313" key="8">
    <source>
        <dbReference type="Proteomes" id="UP000540191"/>
    </source>
</evidence>
<accession>A0A7W7GMN0</accession>
<dbReference type="Proteomes" id="UP000540191">
    <property type="component" value="Unassembled WGS sequence"/>
</dbReference>
<organism evidence="7 8">
    <name type="scientific">Micrococcus cohnii</name>
    <dbReference type="NCBI Taxonomy" id="993416"/>
    <lineage>
        <taxon>Bacteria</taxon>
        <taxon>Bacillati</taxon>
        <taxon>Actinomycetota</taxon>
        <taxon>Actinomycetes</taxon>
        <taxon>Micrococcales</taxon>
        <taxon>Micrococcaceae</taxon>
        <taxon>Micrococcus</taxon>
    </lineage>
</organism>
<dbReference type="GO" id="GO:0008902">
    <property type="term" value="F:hydroxymethylpyrimidine kinase activity"/>
    <property type="evidence" value="ECO:0007669"/>
    <property type="project" value="UniProtKB-EC"/>
</dbReference>
<dbReference type="AlphaFoldDB" id="A0A7W7GMN0"/>
<dbReference type="PANTHER" id="PTHR20858:SF17">
    <property type="entry name" value="HYDROXYMETHYLPYRIMIDINE_PHOSPHOMETHYLPYRIMIDINE KINASE THI20-RELATED"/>
    <property type="match status" value="1"/>
</dbReference>
<keyword evidence="8" id="KW-1185">Reference proteome</keyword>
<dbReference type="SUPFAM" id="SSF53613">
    <property type="entry name" value="Ribokinase-like"/>
    <property type="match status" value="1"/>
</dbReference>
<dbReference type="GO" id="GO:0008972">
    <property type="term" value="F:phosphomethylpyrimidine kinase activity"/>
    <property type="evidence" value="ECO:0007669"/>
    <property type="project" value="UniProtKB-EC"/>
</dbReference>
<comment type="function">
    <text evidence="3">Catalyzes the phosphorylation of hydroxymethylpyrimidine phosphate (HMP-P) to HMP-PP, and of HMP to HMP-P.</text>
</comment>
<comment type="catalytic activity">
    <reaction evidence="1">
        <text>4-amino-5-hydroxymethyl-2-methylpyrimidine + ATP = 4-amino-2-methyl-5-(phosphooxymethyl)pyrimidine + ADP + H(+)</text>
        <dbReference type="Rhea" id="RHEA:23096"/>
        <dbReference type="ChEBI" id="CHEBI:15378"/>
        <dbReference type="ChEBI" id="CHEBI:16892"/>
        <dbReference type="ChEBI" id="CHEBI:30616"/>
        <dbReference type="ChEBI" id="CHEBI:58354"/>
        <dbReference type="ChEBI" id="CHEBI:456216"/>
        <dbReference type="EC" id="2.7.1.49"/>
    </reaction>
</comment>
<sequence>MAEQCPEPVAPSRPRVLTIAGSDSGGGAGIQADLKTVAAFGGYGLSVLTAVTAQNTQGVQAVEVLTPDLVRAQLDSVAEDIAFDAVKIGMLGTAAVMEEVAAWLERTRPPRVVLDPVMVATSGDALTDSSGVDAARLWGRLMDAADLVTPNLPELAALLGIVDGAGREEGASEGGFRHSWQRACAGAAQLAARHEVAVLLKGGHLGEAALEADSPGSAGPSVAASAPGAARQVPDAIVTAEAVDEVSGPRSDVRSTHGTGCTLSSAVAVLAAWGLDWGSALRRAKPWLLEAMRAGPALQVGEASRGTWHGPVDHGVPTPG</sequence>
<comment type="pathway">
    <text evidence="4">Cofactor biosynthesis; thiamine diphosphate biosynthesis; 4-amino-2-methyl-5-diphosphomethylpyrimidine from 5-amino-1-(5-phospho-D-ribosyl)imidazole: step 3/3.</text>
</comment>